<dbReference type="SUPFAM" id="SSF53790">
    <property type="entry name" value="Tetrapyrrole methylase"/>
    <property type="match status" value="1"/>
</dbReference>
<dbReference type="InterPro" id="IPR035996">
    <property type="entry name" value="4pyrrol_Methylase_sf"/>
</dbReference>
<evidence type="ECO:0000256" key="1">
    <source>
        <dbReference type="ARBA" id="ARBA00004953"/>
    </source>
</evidence>
<evidence type="ECO:0000256" key="6">
    <source>
        <dbReference type="ARBA" id="ARBA00022691"/>
    </source>
</evidence>
<evidence type="ECO:0000256" key="4">
    <source>
        <dbReference type="ARBA" id="ARBA00022603"/>
    </source>
</evidence>
<dbReference type="OrthoDB" id="9804789at2"/>
<dbReference type="NCBIfam" id="TIGR01467">
    <property type="entry name" value="cobI_cbiL"/>
    <property type="match status" value="1"/>
</dbReference>
<dbReference type="CDD" id="cd11645">
    <property type="entry name" value="Precorrin_2_C20_MT"/>
    <property type="match status" value="1"/>
</dbReference>
<dbReference type="UniPathway" id="UPA00148"/>
<dbReference type="InterPro" id="IPR012382">
    <property type="entry name" value="CobI/CbiL"/>
</dbReference>
<dbReference type="InterPro" id="IPR000878">
    <property type="entry name" value="4pyrrol_Mease"/>
</dbReference>
<dbReference type="InterPro" id="IPR014777">
    <property type="entry name" value="4pyrrole_Mease_sub1"/>
</dbReference>
<comment type="caution">
    <text evidence="9">The sequence shown here is derived from an EMBL/GenBank/DDBJ whole genome shotgun (WGS) entry which is preliminary data.</text>
</comment>
<organism evidence="9 10">
    <name type="scientific">Orenia metallireducens</name>
    <dbReference type="NCBI Taxonomy" id="1413210"/>
    <lineage>
        <taxon>Bacteria</taxon>
        <taxon>Bacillati</taxon>
        <taxon>Bacillota</taxon>
        <taxon>Clostridia</taxon>
        <taxon>Halanaerobiales</taxon>
        <taxon>Halobacteroidaceae</taxon>
        <taxon>Orenia</taxon>
    </lineage>
</organism>
<evidence type="ECO:0000313" key="9">
    <source>
        <dbReference type="EMBL" id="OCL26130.1"/>
    </source>
</evidence>
<evidence type="ECO:0000256" key="2">
    <source>
        <dbReference type="ARBA" id="ARBA00005879"/>
    </source>
</evidence>
<keyword evidence="3" id="KW-0169">Cobalamin biosynthesis</keyword>
<dbReference type="Proteomes" id="UP000093514">
    <property type="component" value="Unassembled WGS sequence"/>
</dbReference>
<evidence type="ECO:0000256" key="7">
    <source>
        <dbReference type="PIRNR" id="PIRNR036427"/>
    </source>
</evidence>
<evidence type="ECO:0000256" key="5">
    <source>
        <dbReference type="ARBA" id="ARBA00022679"/>
    </source>
</evidence>
<evidence type="ECO:0000256" key="3">
    <source>
        <dbReference type="ARBA" id="ARBA00022573"/>
    </source>
</evidence>
<dbReference type="GO" id="GO:0032259">
    <property type="term" value="P:methylation"/>
    <property type="evidence" value="ECO:0007669"/>
    <property type="project" value="UniProtKB-KW"/>
</dbReference>
<dbReference type="Pfam" id="PF00590">
    <property type="entry name" value="TP_methylase"/>
    <property type="match status" value="1"/>
</dbReference>
<dbReference type="PIRSF" id="PIRSF036427">
    <property type="entry name" value="Precrrn-2_mtase"/>
    <property type="match status" value="1"/>
</dbReference>
<comment type="pathway">
    <text evidence="1">Cofactor biosynthesis; adenosylcobalamin biosynthesis.</text>
</comment>
<dbReference type="InterPro" id="IPR014776">
    <property type="entry name" value="4pyrrole_Mease_sub2"/>
</dbReference>
<feature type="domain" description="Tetrapyrrole methylase" evidence="8">
    <location>
        <begin position="4"/>
        <end position="211"/>
    </location>
</feature>
<protein>
    <submittedName>
        <fullName evidence="9">Precorrin-2 C(20)-methyltransferase</fullName>
    </submittedName>
</protein>
<evidence type="ECO:0000259" key="8">
    <source>
        <dbReference type="Pfam" id="PF00590"/>
    </source>
</evidence>
<gene>
    <name evidence="9" type="ORF">U472_08935</name>
</gene>
<dbReference type="EMBL" id="LWDV01000009">
    <property type="protein sequence ID" value="OCL26130.1"/>
    <property type="molecule type" value="Genomic_DNA"/>
</dbReference>
<dbReference type="RefSeq" id="WP_068717637.1">
    <property type="nucleotide sequence ID" value="NZ_LWDV01000009.1"/>
</dbReference>
<keyword evidence="10" id="KW-1185">Reference proteome</keyword>
<sequence length="237" mass="26959">MAGRLYGLGIGPGDPELLTLKAKRILEEVDLICTPQSSKDKRSVALDIVEEVVDCQGRVKYFFFPMTKDKLKLNQAWDKAAEEIIELLKLDQDVAFITLGDPLLYSTYIYILERVRGKEFEVETVPGITSINACSARLNLPLAEGREKVLIIPAAYDCDDLEEILTSYENVVLMKVSKNYEEIVNLLEKLDLVENGVFISRCGQEKEFISRNLRSLIGEKIDYLSMIIVKRHFKFDS</sequence>
<dbReference type="PANTHER" id="PTHR43467">
    <property type="entry name" value="COBALT-PRECORRIN-2 C(20)-METHYLTRANSFERASE"/>
    <property type="match status" value="1"/>
</dbReference>
<comment type="similarity">
    <text evidence="2 7">Belongs to the precorrin methyltransferase family.</text>
</comment>
<reference evidence="9 10" key="2">
    <citation type="submission" date="2016-08" db="EMBL/GenBank/DDBJ databases">
        <title>Orenia metallireducens sp. nov. strain Z6, a Novel Metal-reducing Firmicute from the Deep Subsurface.</title>
        <authorList>
            <person name="Maxim B.I."/>
            <person name="Kenneth K."/>
            <person name="Flynn T.M."/>
            <person name="Oloughlin E.J."/>
            <person name="Locke R.A."/>
            <person name="Weber J.R."/>
            <person name="Egan S.M."/>
            <person name="Mackie R.I."/>
            <person name="Cann I.K."/>
        </authorList>
    </citation>
    <scope>NUCLEOTIDE SEQUENCE [LARGE SCALE GENOMIC DNA]</scope>
    <source>
        <strain evidence="9 10">Z6</strain>
    </source>
</reference>
<dbReference type="AlphaFoldDB" id="A0A1C0A7C0"/>
<keyword evidence="6" id="KW-0949">S-adenosyl-L-methionine</keyword>
<proteinExistence type="inferred from homology"/>
<dbReference type="InterPro" id="IPR006364">
    <property type="entry name" value="CobI/CbiL/CobIJ_dom"/>
</dbReference>
<dbReference type="GO" id="GO:0030788">
    <property type="term" value="F:precorrin-2 C20-methyltransferase activity"/>
    <property type="evidence" value="ECO:0007669"/>
    <property type="project" value="InterPro"/>
</dbReference>
<dbReference type="PANTHER" id="PTHR43467:SF2">
    <property type="entry name" value="COBALT-PRECORRIN-2 C(20)-METHYLTRANSFERASE"/>
    <property type="match status" value="1"/>
</dbReference>
<keyword evidence="4 9" id="KW-0489">Methyltransferase</keyword>
<evidence type="ECO:0000313" key="10">
    <source>
        <dbReference type="Proteomes" id="UP000093514"/>
    </source>
</evidence>
<keyword evidence="5 9" id="KW-0808">Transferase</keyword>
<accession>A0A1C0A7C0</accession>
<name>A0A1C0A7C0_9FIRM</name>
<dbReference type="Gene3D" id="3.30.950.10">
    <property type="entry name" value="Methyltransferase, Cobalt-precorrin-4 Transmethylase, Domain 2"/>
    <property type="match status" value="1"/>
</dbReference>
<dbReference type="GO" id="GO:0009236">
    <property type="term" value="P:cobalamin biosynthetic process"/>
    <property type="evidence" value="ECO:0007669"/>
    <property type="project" value="UniProtKB-UniRule"/>
</dbReference>
<reference evidence="10" key="1">
    <citation type="submission" date="2016-07" db="EMBL/GenBank/DDBJ databases">
        <authorList>
            <person name="Florea S."/>
            <person name="Webb J.S."/>
            <person name="Jaromczyk J."/>
            <person name="Schardl C.L."/>
        </authorList>
    </citation>
    <scope>NUCLEOTIDE SEQUENCE [LARGE SCALE GENOMIC DNA]</scope>
    <source>
        <strain evidence="10">Z6</strain>
    </source>
</reference>
<dbReference type="Gene3D" id="3.40.1010.10">
    <property type="entry name" value="Cobalt-precorrin-4 Transmethylase, Domain 1"/>
    <property type="match status" value="1"/>
</dbReference>